<organism evidence="1 2">
    <name type="scientific">Idiomarina seosinensis</name>
    <dbReference type="NCBI Taxonomy" id="281739"/>
    <lineage>
        <taxon>Bacteria</taxon>
        <taxon>Pseudomonadati</taxon>
        <taxon>Pseudomonadota</taxon>
        <taxon>Gammaproteobacteria</taxon>
        <taxon>Alteromonadales</taxon>
        <taxon>Idiomarinaceae</taxon>
        <taxon>Idiomarina</taxon>
    </lineage>
</organism>
<gene>
    <name evidence="1" type="ORF">CWI81_03565</name>
</gene>
<keyword evidence="2" id="KW-1185">Reference proteome</keyword>
<reference evidence="1 2" key="1">
    <citation type="journal article" date="2011" name="Front. Microbiol.">
        <title>Genomic signatures of strain selection and enhancement in Bacillus atrophaeus var. globigii, a historical biowarfare simulant.</title>
        <authorList>
            <person name="Gibbons H.S."/>
            <person name="Broomall S.M."/>
            <person name="McNew L.A."/>
            <person name="Daligault H."/>
            <person name="Chapman C."/>
            <person name="Bruce D."/>
            <person name="Karavis M."/>
            <person name="Krepps M."/>
            <person name="McGregor P.A."/>
            <person name="Hong C."/>
            <person name="Park K.H."/>
            <person name="Akmal A."/>
            <person name="Feldman A."/>
            <person name="Lin J.S."/>
            <person name="Chang W.E."/>
            <person name="Higgs B.W."/>
            <person name="Demirev P."/>
            <person name="Lindquist J."/>
            <person name="Liem A."/>
            <person name="Fochler E."/>
            <person name="Read T.D."/>
            <person name="Tapia R."/>
            <person name="Johnson S."/>
            <person name="Bishop-Lilly K.A."/>
            <person name="Detter C."/>
            <person name="Han C."/>
            <person name="Sozhamannan S."/>
            <person name="Rosenzweig C.N."/>
            <person name="Skowronski E.W."/>
        </authorList>
    </citation>
    <scope>NUCLEOTIDE SEQUENCE [LARGE SCALE GENOMIC DNA]</scope>
    <source>
        <strain evidence="1 2">CL-SP19</strain>
    </source>
</reference>
<dbReference type="SUPFAM" id="SSF52833">
    <property type="entry name" value="Thioredoxin-like"/>
    <property type="match status" value="1"/>
</dbReference>
<dbReference type="Pfam" id="PF05768">
    <property type="entry name" value="Glrx-like"/>
    <property type="match status" value="1"/>
</dbReference>
<name>A0A432ZHY6_9GAMM</name>
<proteinExistence type="predicted"/>
<dbReference type="Gene3D" id="3.40.30.10">
    <property type="entry name" value="Glutaredoxin"/>
    <property type="match status" value="1"/>
</dbReference>
<evidence type="ECO:0000313" key="2">
    <source>
        <dbReference type="Proteomes" id="UP000287908"/>
    </source>
</evidence>
<protein>
    <submittedName>
        <fullName evidence="1">Thioredoxin family protein</fullName>
    </submittedName>
</protein>
<evidence type="ECO:0000313" key="1">
    <source>
        <dbReference type="EMBL" id="RUO77568.1"/>
    </source>
</evidence>
<accession>A0A432ZHY6</accession>
<dbReference type="EMBL" id="PIQF01000001">
    <property type="protein sequence ID" value="RUO77568.1"/>
    <property type="molecule type" value="Genomic_DNA"/>
</dbReference>
<sequence length="78" mass="9220">MATFYFLSKPNCPLCTEALQLLHELPLEEPVDLSMVDISTRSDLQEEYGWLVPVLVDHQDNELRWPFDQQQLLEFVER</sequence>
<dbReference type="OrthoDB" id="8537427at2"/>
<comment type="caution">
    <text evidence="1">The sequence shown here is derived from an EMBL/GenBank/DDBJ whole genome shotgun (WGS) entry which is preliminary data.</text>
</comment>
<dbReference type="Proteomes" id="UP000287908">
    <property type="component" value="Unassembled WGS sequence"/>
</dbReference>
<dbReference type="InterPro" id="IPR036249">
    <property type="entry name" value="Thioredoxin-like_sf"/>
</dbReference>
<dbReference type="RefSeq" id="WP_126783839.1">
    <property type="nucleotide sequence ID" value="NZ_PIQF01000001.1"/>
</dbReference>
<dbReference type="InterPro" id="IPR008554">
    <property type="entry name" value="Glutaredoxin-like"/>
</dbReference>
<dbReference type="AlphaFoldDB" id="A0A432ZHY6"/>